<reference evidence="1 2" key="1">
    <citation type="journal article" date="2019" name="Int. J. Syst. Evol. Microbiol.">
        <title>The Global Catalogue of Microorganisms (GCM) 10K type strain sequencing project: providing services to taxonomists for standard genome sequencing and annotation.</title>
        <authorList>
            <consortium name="The Broad Institute Genomics Platform"/>
            <consortium name="The Broad Institute Genome Sequencing Center for Infectious Disease"/>
            <person name="Wu L."/>
            <person name="Ma J."/>
        </authorList>
    </citation>
    <scope>NUCLEOTIDE SEQUENCE [LARGE SCALE GENOMIC DNA]</scope>
    <source>
        <strain evidence="1 2">JCM 10425</strain>
    </source>
</reference>
<dbReference type="Pfam" id="PF05762">
    <property type="entry name" value="VWA_CoxE"/>
    <property type="match status" value="1"/>
</dbReference>
<name>A0ABN0TU07_9ACTN</name>
<organism evidence="1 2">
    <name type="scientific">Cryptosporangium japonicum</name>
    <dbReference type="NCBI Taxonomy" id="80872"/>
    <lineage>
        <taxon>Bacteria</taxon>
        <taxon>Bacillati</taxon>
        <taxon>Actinomycetota</taxon>
        <taxon>Actinomycetes</taxon>
        <taxon>Cryptosporangiales</taxon>
        <taxon>Cryptosporangiaceae</taxon>
        <taxon>Cryptosporangium</taxon>
    </lineage>
</organism>
<dbReference type="Proteomes" id="UP001500967">
    <property type="component" value="Unassembled WGS sequence"/>
</dbReference>
<protein>
    <submittedName>
        <fullName evidence="1">VWA domain-containing protein</fullName>
    </submittedName>
</protein>
<evidence type="ECO:0000313" key="2">
    <source>
        <dbReference type="Proteomes" id="UP001500967"/>
    </source>
</evidence>
<dbReference type="RefSeq" id="WP_344647935.1">
    <property type="nucleotide sequence ID" value="NZ_BAAAGX010000006.1"/>
</dbReference>
<dbReference type="InterPro" id="IPR008912">
    <property type="entry name" value="Uncharacterised_CoxE"/>
</dbReference>
<accession>A0ABN0TU07</accession>
<dbReference type="PANTHER" id="PTHR39338">
    <property type="entry name" value="BLL5662 PROTEIN-RELATED"/>
    <property type="match status" value="1"/>
</dbReference>
<dbReference type="SUPFAM" id="SSF53300">
    <property type="entry name" value="vWA-like"/>
    <property type="match status" value="1"/>
</dbReference>
<gene>
    <name evidence="1" type="ORF">GCM10009539_14480</name>
</gene>
<keyword evidence="2" id="KW-1185">Reference proteome</keyword>
<dbReference type="InterPro" id="IPR036465">
    <property type="entry name" value="vWFA_dom_sf"/>
</dbReference>
<comment type="caution">
    <text evidence="1">The sequence shown here is derived from an EMBL/GenBank/DDBJ whole genome shotgun (WGS) entry which is preliminary data.</text>
</comment>
<sequence length="456" mass="49683">MTVPGRLVEFVQALREHGLQIGPGETIDAAGAVDALGFDDREQLRHGLAATLLRRSGHEAVFDAVFDLYFPVATGAPEATRADGEPQSLDELRARLADALVSGDQALLAQLAAEAVAQLGAYGQVGSGGEGAPGSGGWSAHQAMERLRPQTLIAAVAERMAAGEFADRLARDEARQRVAGFEKLVAAEARRRVAELRGRDRIARYSIPKAADHRDFVTANREQLAALRRTVQPLSRRLATRLAARRRHARRGALDLRRTFRRSLSTGGVAMRPAFRKPRPGRPEIVLLCDVSGSVAGFAHFTLMLVEAMHDQFSLVRAFAFVDSTAEVTELVADNDADPARLVERILSESGVVRWDGHSNYGRALRDFVTDSLDAIGPRTSVLVLGDARTNGGDPNLGDLRQIVDRAKRTYWLNPEPRASWGSGDSATEAYRTLVNMYECRNADQLTQVISRVLPV</sequence>
<dbReference type="InterPro" id="IPR011195">
    <property type="entry name" value="UCP010256"/>
</dbReference>
<dbReference type="EMBL" id="BAAAGX010000006">
    <property type="protein sequence ID" value="GAA0230186.1"/>
    <property type="molecule type" value="Genomic_DNA"/>
</dbReference>
<dbReference type="PANTHER" id="PTHR39338:SF5">
    <property type="entry name" value="BLR6139 PROTEIN"/>
    <property type="match status" value="1"/>
</dbReference>
<proteinExistence type="predicted"/>
<evidence type="ECO:0000313" key="1">
    <source>
        <dbReference type="EMBL" id="GAA0230186.1"/>
    </source>
</evidence>
<dbReference type="PIRSF" id="PIRSF010256">
    <property type="entry name" value="CoxE_vWa"/>
    <property type="match status" value="1"/>
</dbReference>